<evidence type="ECO:0000313" key="1">
    <source>
        <dbReference type="EMBL" id="SMX41562.1"/>
    </source>
</evidence>
<dbReference type="AlphaFoldDB" id="A0A238KHN7"/>
<organism evidence="1 2">
    <name type="scientific">Pelagimonas varians</name>
    <dbReference type="NCBI Taxonomy" id="696760"/>
    <lineage>
        <taxon>Bacteria</taxon>
        <taxon>Pseudomonadati</taxon>
        <taxon>Pseudomonadota</taxon>
        <taxon>Alphaproteobacteria</taxon>
        <taxon>Rhodobacterales</taxon>
        <taxon>Roseobacteraceae</taxon>
        <taxon>Pelagimonas</taxon>
    </lineage>
</organism>
<dbReference type="EMBL" id="FXYH01000007">
    <property type="protein sequence ID" value="SMX41562.1"/>
    <property type="molecule type" value="Genomic_DNA"/>
</dbReference>
<sequence>MTTMLPATPIQSSAPVSVFGTVSRSFKELKLAVYELGGTDL</sequence>
<keyword evidence="2" id="KW-1185">Reference proteome</keyword>
<dbReference type="Proteomes" id="UP000220836">
    <property type="component" value="Unassembled WGS sequence"/>
</dbReference>
<name>A0A238KHN7_9RHOB</name>
<reference evidence="1 2" key="1">
    <citation type="submission" date="2017-05" db="EMBL/GenBank/DDBJ databases">
        <authorList>
            <person name="Song R."/>
            <person name="Chenine A.L."/>
            <person name="Ruprecht R.M."/>
        </authorList>
    </citation>
    <scope>NUCLEOTIDE SEQUENCE [LARGE SCALE GENOMIC DNA]</scope>
    <source>
        <strain evidence="1 2">CECT 8663</strain>
    </source>
</reference>
<proteinExistence type="predicted"/>
<evidence type="ECO:0000313" key="2">
    <source>
        <dbReference type="Proteomes" id="UP000220836"/>
    </source>
</evidence>
<accession>A0A238KHN7</accession>
<gene>
    <name evidence="1" type="ORF">PEV8663_02305</name>
</gene>
<protein>
    <submittedName>
        <fullName evidence="1">Uncharacterized protein</fullName>
    </submittedName>
</protein>